<dbReference type="AlphaFoldDB" id="A0A9Y6MBY5"/>
<keyword evidence="7" id="KW-0862">Zinc</keyword>
<evidence type="ECO:0000313" key="15">
    <source>
        <dbReference type="Proteomes" id="UP000695023"/>
    </source>
</evidence>
<evidence type="ECO:0000256" key="12">
    <source>
        <dbReference type="PROSITE-ProRule" id="PRU00042"/>
    </source>
</evidence>
<evidence type="ECO:0000256" key="5">
    <source>
        <dbReference type="ARBA" id="ARBA00022737"/>
    </source>
</evidence>
<dbReference type="PROSITE" id="PS50157">
    <property type="entry name" value="ZINC_FINGER_C2H2_2"/>
    <property type="match status" value="3"/>
</dbReference>
<feature type="compositionally biased region" description="Basic and acidic residues" evidence="13">
    <location>
        <begin position="106"/>
        <end position="121"/>
    </location>
</feature>
<protein>
    <submittedName>
        <fullName evidence="16">Zinc finger protein with KRAB and SCAN domains 1-like</fullName>
    </submittedName>
</protein>
<evidence type="ECO:0000256" key="11">
    <source>
        <dbReference type="ARBA" id="ARBA00023242"/>
    </source>
</evidence>
<name>A0A9Y6MBY5_9CICH</name>
<evidence type="ECO:0000256" key="8">
    <source>
        <dbReference type="ARBA" id="ARBA00023015"/>
    </source>
</evidence>
<evidence type="ECO:0000256" key="6">
    <source>
        <dbReference type="ARBA" id="ARBA00022771"/>
    </source>
</evidence>
<feature type="region of interest" description="Disordered" evidence="13">
    <location>
        <begin position="88"/>
        <end position="231"/>
    </location>
</feature>
<organism evidence="15 16">
    <name type="scientific">Pundamilia nyererei</name>
    <dbReference type="NCBI Taxonomy" id="303518"/>
    <lineage>
        <taxon>Eukaryota</taxon>
        <taxon>Metazoa</taxon>
        <taxon>Chordata</taxon>
        <taxon>Craniata</taxon>
        <taxon>Vertebrata</taxon>
        <taxon>Euteleostomi</taxon>
        <taxon>Actinopterygii</taxon>
        <taxon>Neopterygii</taxon>
        <taxon>Teleostei</taxon>
        <taxon>Neoteleostei</taxon>
        <taxon>Acanthomorphata</taxon>
        <taxon>Ovalentaria</taxon>
        <taxon>Cichlomorphae</taxon>
        <taxon>Cichliformes</taxon>
        <taxon>Cichlidae</taxon>
        <taxon>African cichlids</taxon>
        <taxon>Pseudocrenilabrinae</taxon>
        <taxon>Haplochromini</taxon>
        <taxon>Pundamilia</taxon>
    </lineage>
</organism>
<feature type="compositionally biased region" description="Polar residues" evidence="13">
    <location>
        <begin position="130"/>
        <end position="215"/>
    </location>
</feature>
<gene>
    <name evidence="16" type="primary">LOC106456540</name>
</gene>
<dbReference type="RefSeq" id="XP_013771440.1">
    <property type="nucleotide sequence ID" value="XM_013915986.1"/>
</dbReference>
<evidence type="ECO:0000256" key="9">
    <source>
        <dbReference type="ARBA" id="ARBA00023125"/>
    </source>
</evidence>
<evidence type="ECO:0000313" key="16">
    <source>
        <dbReference type="RefSeq" id="XP_013771440.1"/>
    </source>
</evidence>
<dbReference type="InterPro" id="IPR050331">
    <property type="entry name" value="Zinc_finger"/>
</dbReference>
<evidence type="ECO:0000256" key="7">
    <source>
        <dbReference type="ARBA" id="ARBA00022833"/>
    </source>
</evidence>
<evidence type="ECO:0000256" key="2">
    <source>
        <dbReference type="ARBA" id="ARBA00004123"/>
    </source>
</evidence>
<dbReference type="Pfam" id="PF00096">
    <property type="entry name" value="zf-C2H2"/>
    <property type="match status" value="2"/>
</dbReference>
<dbReference type="PANTHER" id="PTHR16515">
    <property type="entry name" value="PR DOMAIN ZINC FINGER PROTEIN"/>
    <property type="match status" value="1"/>
</dbReference>
<dbReference type="Gene3D" id="3.30.160.60">
    <property type="entry name" value="Classic Zinc Finger"/>
    <property type="match status" value="3"/>
</dbReference>
<feature type="region of interest" description="Disordered" evidence="13">
    <location>
        <begin position="1"/>
        <end position="20"/>
    </location>
</feature>
<dbReference type="PANTHER" id="PTHR16515:SF66">
    <property type="entry name" value="C2H2-TYPE DOMAIN-CONTAINING PROTEIN"/>
    <property type="match status" value="1"/>
</dbReference>
<dbReference type="Proteomes" id="UP000695023">
    <property type="component" value="Unplaced"/>
</dbReference>
<evidence type="ECO:0000256" key="4">
    <source>
        <dbReference type="ARBA" id="ARBA00022723"/>
    </source>
</evidence>
<feature type="domain" description="C2H2-type" evidence="14">
    <location>
        <begin position="277"/>
        <end position="304"/>
    </location>
</feature>
<keyword evidence="8" id="KW-0805">Transcription regulation</keyword>
<dbReference type="InterPro" id="IPR013087">
    <property type="entry name" value="Znf_C2H2_type"/>
</dbReference>
<keyword evidence="10" id="KW-0804">Transcription</keyword>
<evidence type="ECO:0000256" key="1">
    <source>
        <dbReference type="ARBA" id="ARBA00003767"/>
    </source>
</evidence>
<dbReference type="SUPFAM" id="SSF57667">
    <property type="entry name" value="beta-beta-alpha zinc fingers"/>
    <property type="match status" value="2"/>
</dbReference>
<sequence length="366" mass="39248">MGKHCESGLHSGSASRKPVLMVAVPQRTPAESEDISSIVEAQLRVPDTNMPANPTKQQQQQRCSNNPTSCDYSLFELETFFTRWAPDSDPVSAPGGSSCAFVPNKSTERDQDRVVIIDTRRQPWQVLDPPQTSTSSALKPSGGQSFSSAGRLSASQGTSAPTSLRMQDPGSSQPSWRRTPAQAQVQQLQNGNTYSQQESTVPPSRITPSSSTGAVSKTGKTKTAGAPQSSLSVRGAVAPLASTEVAIAPQHRTTLLTNLNKNRAACTLPTERRRKSYVCGACGKAFSGLSNLEVHKRVHTGEKPFRCDTCGKHFSEAGNLKKHQRVHTGEKPFSCNQCGKRFAWICNLRTHQQSATGCGAQAGAGL</sequence>
<dbReference type="FunFam" id="3.30.160.60:FF:000671">
    <property type="entry name" value="Zinc finger protein 26"/>
    <property type="match status" value="1"/>
</dbReference>
<keyword evidence="4" id="KW-0479">Metal-binding</keyword>
<evidence type="ECO:0000259" key="14">
    <source>
        <dbReference type="PROSITE" id="PS50157"/>
    </source>
</evidence>
<evidence type="ECO:0000256" key="3">
    <source>
        <dbReference type="ARBA" id="ARBA00006991"/>
    </source>
</evidence>
<comment type="subcellular location">
    <subcellularLocation>
        <location evidence="2">Nucleus</location>
    </subcellularLocation>
</comment>
<dbReference type="FunFam" id="3.30.160.60:FF:000585">
    <property type="entry name" value="zinc finger protein 784"/>
    <property type="match status" value="1"/>
</dbReference>
<proteinExistence type="inferred from homology"/>
<keyword evidence="15" id="KW-1185">Reference proteome</keyword>
<accession>A0A9Y6MBY5</accession>
<dbReference type="PROSITE" id="PS00028">
    <property type="entry name" value="ZINC_FINGER_C2H2_1"/>
    <property type="match status" value="2"/>
</dbReference>
<dbReference type="GO" id="GO:0010468">
    <property type="term" value="P:regulation of gene expression"/>
    <property type="evidence" value="ECO:0007669"/>
    <property type="project" value="TreeGrafter"/>
</dbReference>
<dbReference type="InterPro" id="IPR036236">
    <property type="entry name" value="Znf_C2H2_sf"/>
</dbReference>
<comment type="function">
    <text evidence="1">May be involved in transcriptional regulation.</text>
</comment>
<feature type="domain" description="C2H2-type" evidence="14">
    <location>
        <begin position="333"/>
        <end position="357"/>
    </location>
</feature>
<reference evidence="16" key="1">
    <citation type="submission" date="2025-08" db="UniProtKB">
        <authorList>
            <consortium name="RefSeq"/>
        </authorList>
    </citation>
    <scope>IDENTIFICATION</scope>
</reference>
<keyword evidence="11" id="KW-0539">Nucleus</keyword>
<evidence type="ECO:0000256" key="10">
    <source>
        <dbReference type="ARBA" id="ARBA00023163"/>
    </source>
</evidence>
<keyword evidence="9" id="KW-0238">DNA-binding</keyword>
<comment type="similarity">
    <text evidence="3">Belongs to the krueppel C2H2-type zinc-finger protein family.</text>
</comment>
<dbReference type="GO" id="GO:0005634">
    <property type="term" value="C:nucleus"/>
    <property type="evidence" value="ECO:0007669"/>
    <property type="project" value="UniProtKB-SubCell"/>
</dbReference>
<dbReference type="GeneID" id="106456540"/>
<dbReference type="SMART" id="SM00355">
    <property type="entry name" value="ZnF_C2H2"/>
    <property type="match status" value="3"/>
</dbReference>
<dbReference type="FunFam" id="3.30.160.60:FF:000478">
    <property type="entry name" value="Zinc finger protein 133"/>
    <property type="match status" value="1"/>
</dbReference>
<keyword evidence="5" id="KW-0677">Repeat</keyword>
<dbReference type="GO" id="GO:0003677">
    <property type="term" value="F:DNA binding"/>
    <property type="evidence" value="ECO:0007669"/>
    <property type="project" value="UniProtKB-KW"/>
</dbReference>
<evidence type="ECO:0000256" key="13">
    <source>
        <dbReference type="SAM" id="MobiDB-lite"/>
    </source>
</evidence>
<keyword evidence="6 12" id="KW-0863">Zinc-finger</keyword>
<dbReference type="GO" id="GO:0008270">
    <property type="term" value="F:zinc ion binding"/>
    <property type="evidence" value="ECO:0007669"/>
    <property type="project" value="UniProtKB-KW"/>
</dbReference>
<feature type="domain" description="C2H2-type" evidence="14">
    <location>
        <begin position="305"/>
        <end position="332"/>
    </location>
</feature>